<dbReference type="AlphaFoldDB" id="A0AAE1A974"/>
<gene>
    <name evidence="2" type="ORF">RRG08_065870</name>
</gene>
<sequence length="218" mass="25070">MSCLRFNKKDTRSERKKKDPLAPIRDVWDWFERKRKPGHVTFYNSTKNGVDGIKNATRLFVQEKVEAVTHGELHKHPGRCMFGRISRLQNSETRTSIFKWEECPFGFHKECFFRIGRHLVRRSNIPTMSHYLKETIALTLGTLGAKKVPSKRPSSCPPSGEELPSKTLKMSAAPAPATSTSELKSTGNEEWLFRRRVILDRFISDINNIQPNIHGTFT</sequence>
<protein>
    <submittedName>
        <fullName evidence="2">Uncharacterized protein</fullName>
    </submittedName>
</protein>
<accession>A0AAE1A974</accession>
<name>A0AAE1A974_9GAST</name>
<feature type="region of interest" description="Disordered" evidence="1">
    <location>
        <begin position="148"/>
        <end position="183"/>
    </location>
</feature>
<feature type="compositionally biased region" description="Low complexity" evidence="1">
    <location>
        <begin position="171"/>
        <end position="181"/>
    </location>
</feature>
<proteinExistence type="predicted"/>
<evidence type="ECO:0000256" key="1">
    <source>
        <dbReference type="SAM" id="MobiDB-lite"/>
    </source>
</evidence>
<evidence type="ECO:0000313" key="2">
    <source>
        <dbReference type="EMBL" id="KAK3782961.1"/>
    </source>
</evidence>
<comment type="caution">
    <text evidence="2">The sequence shown here is derived from an EMBL/GenBank/DDBJ whole genome shotgun (WGS) entry which is preliminary data.</text>
</comment>
<dbReference type="Proteomes" id="UP001283361">
    <property type="component" value="Unassembled WGS sequence"/>
</dbReference>
<keyword evidence="3" id="KW-1185">Reference proteome</keyword>
<reference evidence="2" key="1">
    <citation type="journal article" date="2023" name="G3 (Bethesda)">
        <title>A reference genome for the long-term kleptoplast-retaining sea slug Elysia crispata morphotype clarki.</title>
        <authorList>
            <person name="Eastman K.E."/>
            <person name="Pendleton A.L."/>
            <person name="Shaikh M.A."/>
            <person name="Suttiyut T."/>
            <person name="Ogas R."/>
            <person name="Tomko P."/>
            <person name="Gavelis G."/>
            <person name="Widhalm J.R."/>
            <person name="Wisecaver J.H."/>
        </authorList>
    </citation>
    <scope>NUCLEOTIDE SEQUENCE</scope>
    <source>
        <strain evidence="2">ECLA1</strain>
    </source>
</reference>
<dbReference type="EMBL" id="JAWDGP010002467">
    <property type="protein sequence ID" value="KAK3782961.1"/>
    <property type="molecule type" value="Genomic_DNA"/>
</dbReference>
<evidence type="ECO:0000313" key="3">
    <source>
        <dbReference type="Proteomes" id="UP001283361"/>
    </source>
</evidence>
<organism evidence="2 3">
    <name type="scientific">Elysia crispata</name>
    <name type="common">lettuce slug</name>
    <dbReference type="NCBI Taxonomy" id="231223"/>
    <lineage>
        <taxon>Eukaryota</taxon>
        <taxon>Metazoa</taxon>
        <taxon>Spiralia</taxon>
        <taxon>Lophotrochozoa</taxon>
        <taxon>Mollusca</taxon>
        <taxon>Gastropoda</taxon>
        <taxon>Heterobranchia</taxon>
        <taxon>Euthyneura</taxon>
        <taxon>Panpulmonata</taxon>
        <taxon>Sacoglossa</taxon>
        <taxon>Placobranchoidea</taxon>
        <taxon>Plakobranchidae</taxon>
        <taxon>Elysia</taxon>
    </lineage>
</organism>